<evidence type="ECO:0000313" key="2">
    <source>
        <dbReference type="Proteomes" id="UP000236316"/>
    </source>
</evidence>
<dbReference type="RefSeq" id="YP_009449042.1">
    <property type="nucleotide sequence ID" value="NC_036594.1"/>
</dbReference>
<dbReference type="KEGG" id="vg:35382668"/>
<gene>
    <name evidence="1" type="ORF">ORPV_836</name>
</gene>
<evidence type="ECO:0000313" key="1">
    <source>
        <dbReference type="EMBL" id="SNW62740.1"/>
    </source>
</evidence>
<proteinExistence type="predicted"/>
<accession>A0A2I2L5G7</accession>
<organism evidence="1">
    <name type="scientific">Orpheovirus IHUMI-LCC2</name>
    <dbReference type="NCBI Taxonomy" id="2023057"/>
    <lineage>
        <taxon>Viruses</taxon>
        <taxon>Varidnaviria</taxon>
        <taxon>Bamfordvirae</taxon>
        <taxon>Nucleocytoviricota</taxon>
        <taxon>Megaviricetes</taxon>
        <taxon>Pimascovirales</taxon>
        <taxon>Ocovirineae</taxon>
        <taxon>Orpheoviridae</taxon>
        <taxon>Alphaorpheovirus</taxon>
        <taxon>Alphaorpheovirus massiliense</taxon>
    </lineage>
</organism>
<sequence length="116" mass="13511">MNNWQNVRCPRCGSCNVKLIETITRNKQCGCETKTQICCVYKCCCCYCKFKKRVKPQPPCGCEQPKNQCPCNKCRPVNNWDCECNKQNDDCGCRKEDDCGCRKEEDCGCDRWNHPY</sequence>
<dbReference type="GeneID" id="35382668"/>
<keyword evidence="2" id="KW-1185">Reference proteome</keyword>
<reference evidence="1" key="1">
    <citation type="submission" date="2017-08" db="EMBL/GenBank/DDBJ databases">
        <authorList>
            <consortium name="Urmite Genomes"/>
        </authorList>
    </citation>
    <scope>NUCLEOTIDE SEQUENCE [LARGE SCALE GENOMIC DNA]</scope>
    <source>
        <strain evidence="1">IHUMI-LCC2</strain>
    </source>
</reference>
<protein>
    <submittedName>
        <fullName evidence="1">Uncharacterized protein</fullName>
    </submittedName>
</protein>
<dbReference type="EMBL" id="LT906555">
    <property type="protein sequence ID" value="SNW62740.1"/>
    <property type="molecule type" value="Genomic_DNA"/>
</dbReference>
<dbReference type="Proteomes" id="UP000236316">
    <property type="component" value="Segment"/>
</dbReference>
<name>A0A2I2L5G7_9VIRU</name>